<protein>
    <submittedName>
        <fullName evidence="2">Sugar hydrolase</fullName>
    </submittedName>
</protein>
<dbReference type="InterPro" id="IPR042517">
    <property type="entry name" value="Glyco_hydro_64_N_2"/>
</dbReference>
<evidence type="ECO:0000313" key="3">
    <source>
        <dbReference type="Proteomes" id="UP001197114"/>
    </source>
</evidence>
<reference evidence="2 3" key="1">
    <citation type="submission" date="2019-11" db="EMBL/GenBank/DDBJ databases">
        <authorList>
            <person name="Ay H."/>
        </authorList>
    </citation>
    <scope>NUCLEOTIDE SEQUENCE [LARGE SCALE GENOMIC DNA]</scope>
    <source>
        <strain evidence="2 3">BG9H</strain>
    </source>
</reference>
<sequence length="416" mass="44717">MISRRTFLTTATGAAGALTYPLWGSALSPNARANARVGTHAAPATCELALRNKSLPGQVRAYVTGHEQGTGRWLLLRADGGVYRPESPSAPQTPLPVDCAIPLGAAGSAPRVLTLPQMFGARVYFVRDDKLDFFLNPGPALVEPAFATPADPNYGRTWSFCEFTFNPQQLYANISYVDLVTALPIGLTLEGDATHTVAPLPDGAVGRIAADLTAQAARDGQPWDRLVIRGAGGGVLRVISPQNLMAPYFDRPEQMPFRDVWKSYVDQVWAKYRTTDLRIDLQGGRGVFTGRVSGDVLTFNGGHSFTKPTSKDIFTCNHGPFANNPGDPDDKKGLLARLAAGFNRSLMLTHPSQPNGATAADYYRGAVTNHWSRVVHANSPIGYAFPYDDVRPDGQPDVSGAAHDGNPRRFTVSVGA</sequence>
<dbReference type="Gene3D" id="3.30.920.50">
    <property type="entry name" value="Beta-1,3-glucanase, C-terminal domain"/>
    <property type="match status" value="1"/>
</dbReference>
<name>A0ABS6YXZ4_9ACTN</name>
<keyword evidence="3" id="KW-1185">Reference proteome</keyword>
<dbReference type="Proteomes" id="UP001197114">
    <property type="component" value="Unassembled WGS sequence"/>
</dbReference>
<dbReference type="InterPro" id="IPR032477">
    <property type="entry name" value="Glyco_hydro_64"/>
</dbReference>
<evidence type="ECO:0000259" key="1">
    <source>
        <dbReference type="PROSITE" id="PS52006"/>
    </source>
</evidence>
<comment type="caution">
    <text evidence="2">The sequence shown here is derived from an EMBL/GenBank/DDBJ whole genome shotgun (WGS) entry which is preliminary data.</text>
</comment>
<evidence type="ECO:0000313" key="2">
    <source>
        <dbReference type="EMBL" id="MBW5425381.1"/>
    </source>
</evidence>
<proteinExistence type="predicted"/>
<dbReference type="InterPro" id="IPR037176">
    <property type="entry name" value="Osmotin/thaumatin-like_sf"/>
</dbReference>
<dbReference type="PANTHER" id="PTHR38165:SF1">
    <property type="entry name" value="GLUCANASE B"/>
    <property type="match status" value="1"/>
</dbReference>
<feature type="domain" description="GH64" evidence="1">
    <location>
        <begin position="37"/>
        <end position="416"/>
    </location>
</feature>
<dbReference type="RefSeq" id="WP_219691766.1">
    <property type="nucleotide sequence ID" value="NZ_WMBF01000500.1"/>
</dbReference>
<dbReference type="GO" id="GO:0016787">
    <property type="term" value="F:hydrolase activity"/>
    <property type="evidence" value="ECO:0007669"/>
    <property type="project" value="UniProtKB-KW"/>
</dbReference>
<dbReference type="PROSITE" id="PS52006">
    <property type="entry name" value="GH64"/>
    <property type="match status" value="1"/>
</dbReference>
<dbReference type="CDD" id="cd09220">
    <property type="entry name" value="GH64-GluB-like"/>
    <property type="match status" value="1"/>
</dbReference>
<gene>
    <name evidence="2" type="ORF">GKQ77_28120</name>
</gene>
<dbReference type="Pfam" id="PF16483">
    <property type="entry name" value="Glyco_hydro_64"/>
    <property type="match status" value="1"/>
</dbReference>
<accession>A0ABS6YXZ4</accession>
<dbReference type="InterPro" id="IPR006311">
    <property type="entry name" value="TAT_signal"/>
</dbReference>
<dbReference type="Gene3D" id="2.60.110.10">
    <property type="entry name" value="Thaumatin"/>
    <property type="match status" value="1"/>
</dbReference>
<organism evidence="2 3">
    <name type="scientific">Streptomyces anatolicus</name>
    <dbReference type="NCBI Taxonomy" id="2675858"/>
    <lineage>
        <taxon>Bacteria</taxon>
        <taxon>Bacillati</taxon>
        <taxon>Actinomycetota</taxon>
        <taxon>Actinomycetes</taxon>
        <taxon>Kitasatosporales</taxon>
        <taxon>Streptomycetaceae</taxon>
        <taxon>Streptomyces</taxon>
    </lineage>
</organism>
<dbReference type="PANTHER" id="PTHR38165">
    <property type="match status" value="1"/>
</dbReference>
<dbReference type="InterPro" id="IPR037398">
    <property type="entry name" value="Glyco_hydro_64_fam"/>
</dbReference>
<keyword evidence="2" id="KW-0378">Hydrolase</keyword>
<dbReference type="EMBL" id="WMBF01000500">
    <property type="protein sequence ID" value="MBW5425381.1"/>
    <property type="molecule type" value="Genomic_DNA"/>
</dbReference>
<dbReference type="PROSITE" id="PS51318">
    <property type="entry name" value="TAT"/>
    <property type="match status" value="1"/>
</dbReference>